<dbReference type="PANTHER" id="PTHR48207:SF3">
    <property type="entry name" value="SUCCINATE--HYDROXYMETHYLGLUTARATE COA-TRANSFERASE"/>
    <property type="match status" value="1"/>
</dbReference>
<keyword evidence="3" id="KW-1185">Reference proteome</keyword>
<dbReference type="SUPFAM" id="SSF89796">
    <property type="entry name" value="CoA-transferase family III (CaiB/BaiF)"/>
    <property type="match status" value="1"/>
</dbReference>
<dbReference type="InterPro" id="IPR023606">
    <property type="entry name" value="CoA-Trfase_III_dom_1_sf"/>
</dbReference>
<dbReference type="Gene3D" id="3.30.1540.10">
    <property type="entry name" value="formyl-coa transferase, domain 3"/>
    <property type="match status" value="1"/>
</dbReference>
<organism evidence="2 3">
    <name type="scientific">Prauserella alba</name>
    <dbReference type="NCBI Taxonomy" id="176898"/>
    <lineage>
        <taxon>Bacteria</taxon>
        <taxon>Bacillati</taxon>
        <taxon>Actinomycetota</taxon>
        <taxon>Actinomycetes</taxon>
        <taxon>Pseudonocardiales</taxon>
        <taxon>Pseudonocardiaceae</taxon>
        <taxon>Prauserella</taxon>
    </lineage>
</organism>
<name>A0ABN1VIM1_9PSEU</name>
<dbReference type="GO" id="GO:0016740">
    <property type="term" value="F:transferase activity"/>
    <property type="evidence" value="ECO:0007669"/>
    <property type="project" value="UniProtKB-KW"/>
</dbReference>
<sequence length="411" mass="44068">MDDSATSQSDSRPGPLAGITVLEMGNFIAAPSAGRLLADFGADVIKVERPGTGDELRSWRQYGADTSLLFRLLGRNKKSVTLDLRTEQGRDIALRLVARADVLLENFRPGTLERWGLGPDRLHEINPELVVTRVSGYGQTGPYRDQPGFGGVAEAVGGLRHLAGYPGMPPVRVGVSLADTVAGLYAVIGTLMTLLRRHRGGAGTEVVDVALYEAVYSLTESLVPEFEAFGVERGPSGSTIPGVVPSNSYPCADGKHIVIGGNNDGIFHRLMQLIERPDLACDPRLQDNPGRVTHVEEIDGAIARWTERRELAAALDELRAASVPCGPIYTARDIVDDPHYAARNMHEKHTVQLKDEQTGEISVPGIVPKLSGTPGGTKWLGPELGRHTTEVLGGIGIDESEQDSLRAAGVI</sequence>
<dbReference type="Pfam" id="PF02515">
    <property type="entry name" value="CoA_transf_3"/>
    <property type="match status" value="1"/>
</dbReference>
<dbReference type="PANTHER" id="PTHR48207">
    <property type="entry name" value="SUCCINATE--HYDROXYMETHYLGLUTARATE COA-TRANSFERASE"/>
    <property type="match status" value="1"/>
</dbReference>
<dbReference type="Gene3D" id="3.40.50.10540">
    <property type="entry name" value="Crotonobetainyl-coa:carnitine coa-transferase, domain 1"/>
    <property type="match status" value="1"/>
</dbReference>
<protein>
    <submittedName>
        <fullName evidence="2">CoA transferase</fullName>
    </submittedName>
</protein>
<keyword evidence="1 2" id="KW-0808">Transferase</keyword>
<reference evidence="2 3" key="1">
    <citation type="journal article" date="2019" name="Int. J. Syst. Evol. Microbiol.">
        <title>The Global Catalogue of Microorganisms (GCM) 10K type strain sequencing project: providing services to taxonomists for standard genome sequencing and annotation.</title>
        <authorList>
            <consortium name="The Broad Institute Genomics Platform"/>
            <consortium name="The Broad Institute Genome Sequencing Center for Infectious Disease"/>
            <person name="Wu L."/>
            <person name="Ma J."/>
        </authorList>
    </citation>
    <scope>NUCLEOTIDE SEQUENCE [LARGE SCALE GENOMIC DNA]</scope>
    <source>
        <strain evidence="2 3">JCM 13022</strain>
    </source>
</reference>
<dbReference type="InterPro" id="IPR050483">
    <property type="entry name" value="CoA-transferase_III_domain"/>
</dbReference>
<gene>
    <name evidence="2" type="ORF">GCM10009675_33560</name>
</gene>
<dbReference type="InterPro" id="IPR003673">
    <property type="entry name" value="CoA-Trfase_fam_III"/>
</dbReference>
<comment type="caution">
    <text evidence="2">The sequence shown here is derived from an EMBL/GenBank/DDBJ whole genome shotgun (WGS) entry which is preliminary data.</text>
</comment>
<dbReference type="RefSeq" id="WP_253859176.1">
    <property type="nucleotide sequence ID" value="NZ_BAAALM010000012.1"/>
</dbReference>
<evidence type="ECO:0000313" key="3">
    <source>
        <dbReference type="Proteomes" id="UP001500467"/>
    </source>
</evidence>
<evidence type="ECO:0000256" key="1">
    <source>
        <dbReference type="ARBA" id="ARBA00022679"/>
    </source>
</evidence>
<proteinExistence type="predicted"/>
<accession>A0ABN1VIM1</accession>
<dbReference type="EMBL" id="BAAALM010000012">
    <property type="protein sequence ID" value="GAA1210252.1"/>
    <property type="molecule type" value="Genomic_DNA"/>
</dbReference>
<dbReference type="Proteomes" id="UP001500467">
    <property type="component" value="Unassembled WGS sequence"/>
</dbReference>
<dbReference type="InterPro" id="IPR044855">
    <property type="entry name" value="CoA-Trfase_III_dom3_sf"/>
</dbReference>
<evidence type="ECO:0000313" key="2">
    <source>
        <dbReference type="EMBL" id="GAA1210252.1"/>
    </source>
</evidence>